<dbReference type="AlphaFoldDB" id="A0A4Y2KVV5"/>
<gene>
    <name evidence="2" type="ORF">AVEN_206122_1</name>
</gene>
<organism evidence="2 3">
    <name type="scientific">Araneus ventricosus</name>
    <name type="common">Orbweaver spider</name>
    <name type="synonym">Epeira ventricosa</name>
    <dbReference type="NCBI Taxonomy" id="182803"/>
    <lineage>
        <taxon>Eukaryota</taxon>
        <taxon>Metazoa</taxon>
        <taxon>Ecdysozoa</taxon>
        <taxon>Arthropoda</taxon>
        <taxon>Chelicerata</taxon>
        <taxon>Arachnida</taxon>
        <taxon>Araneae</taxon>
        <taxon>Araneomorphae</taxon>
        <taxon>Entelegynae</taxon>
        <taxon>Araneoidea</taxon>
        <taxon>Araneidae</taxon>
        <taxon>Araneus</taxon>
    </lineage>
</organism>
<dbReference type="EMBL" id="BGPR01005039">
    <property type="protein sequence ID" value="GBN06190.1"/>
    <property type="molecule type" value="Genomic_DNA"/>
</dbReference>
<protein>
    <submittedName>
        <fullName evidence="2">Uncharacterized protein</fullName>
    </submittedName>
</protein>
<dbReference type="OrthoDB" id="6432761at2759"/>
<evidence type="ECO:0000256" key="1">
    <source>
        <dbReference type="SAM" id="MobiDB-lite"/>
    </source>
</evidence>
<comment type="caution">
    <text evidence="2">The sequence shown here is derived from an EMBL/GenBank/DDBJ whole genome shotgun (WGS) entry which is preliminary data.</text>
</comment>
<dbReference type="Proteomes" id="UP000499080">
    <property type="component" value="Unassembled WGS sequence"/>
</dbReference>
<name>A0A4Y2KVV5_ARAVE</name>
<evidence type="ECO:0000313" key="3">
    <source>
        <dbReference type="Proteomes" id="UP000499080"/>
    </source>
</evidence>
<feature type="region of interest" description="Disordered" evidence="1">
    <location>
        <begin position="1"/>
        <end position="37"/>
    </location>
</feature>
<evidence type="ECO:0000313" key="2">
    <source>
        <dbReference type="EMBL" id="GBN06190.1"/>
    </source>
</evidence>
<keyword evidence="3" id="KW-1185">Reference proteome</keyword>
<proteinExistence type="predicted"/>
<sequence length="75" mass="8429">MNRAASGLDTCDISPIKTNNKHHITPQRTKRKTSRRDQGIGCREIDCMTLVAVADCEDQGRSQYIKLAGEPIREE</sequence>
<accession>A0A4Y2KVV5</accession>
<feature type="compositionally biased region" description="Basic residues" evidence="1">
    <location>
        <begin position="19"/>
        <end position="34"/>
    </location>
</feature>
<reference evidence="2 3" key="1">
    <citation type="journal article" date="2019" name="Sci. Rep.">
        <title>Orb-weaving spider Araneus ventricosus genome elucidates the spidroin gene catalogue.</title>
        <authorList>
            <person name="Kono N."/>
            <person name="Nakamura H."/>
            <person name="Ohtoshi R."/>
            <person name="Moran D.A.P."/>
            <person name="Shinohara A."/>
            <person name="Yoshida Y."/>
            <person name="Fujiwara M."/>
            <person name="Mori M."/>
            <person name="Tomita M."/>
            <person name="Arakawa K."/>
        </authorList>
    </citation>
    <scope>NUCLEOTIDE SEQUENCE [LARGE SCALE GENOMIC DNA]</scope>
</reference>